<protein>
    <submittedName>
        <fullName evidence="1">Uncharacterized protein</fullName>
    </submittedName>
</protein>
<reference evidence="1" key="1">
    <citation type="submission" date="2013-09" db="EMBL/GenBank/DDBJ databases">
        <title>Complete nucleotide sequence of Streptomyces linear plasmid pFRL6.</title>
        <authorList>
            <person name="Chen Z."/>
            <person name="Fang P."/>
            <person name="Qin Z."/>
        </authorList>
    </citation>
    <scope>NUCLEOTIDE SEQUENCE</scope>
    <source>
        <plasmid evidence="1">pFRL6</plasmid>
    </source>
</reference>
<geneLocation type="plasmid" evidence="1">
    <name>pFRL6</name>
</geneLocation>
<evidence type="ECO:0000313" key="1">
    <source>
        <dbReference type="EMBL" id="AHE40239.1"/>
    </source>
</evidence>
<dbReference type="AlphaFoldDB" id="V9Z8A3"/>
<dbReference type="EMBL" id="KF602051">
    <property type="protein sequence ID" value="AHE40239.1"/>
    <property type="molecule type" value="Genomic_DNA"/>
</dbReference>
<gene>
    <name evidence="1" type="ORF">pFRL6_152</name>
</gene>
<proteinExistence type="predicted"/>
<keyword evidence="1" id="KW-0614">Plasmid</keyword>
<name>V9Z8A3_9ACTN</name>
<sequence length="92" mass="9904">MHRVGIDDPVSRHSPSVSMTALGSLISAARGRVFGECLACRHLCTGPFRGQALVLIEGAGRTGLWCAVMTRQQPSAKMTWLISPARQARSAR</sequence>
<organism evidence="1">
    <name type="scientific">Streptomyces sp. F12</name>
    <dbReference type="NCBI Taxonomy" id="1436084"/>
    <lineage>
        <taxon>Bacteria</taxon>
        <taxon>Bacillati</taxon>
        <taxon>Actinomycetota</taxon>
        <taxon>Actinomycetes</taxon>
        <taxon>Kitasatosporales</taxon>
        <taxon>Streptomycetaceae</taxon>
        <taxon>Streptomyces</taxon>
    </lineage>
</organism>
<accession>V9Z8A3</accession>